<organism evidence="2 3">
    <name type="scientific">Bacteroides eggerthii</name>
    <dbReference type="NCBI Taxonomy" id="28111"/>
    <lineage>
        <taxon>Bacteria</taxon>
        <taxon>Pseudomonadati</taxon>
        <taxon>Bacteroidota</taxon>
        <taxon>Bacteroidia</taxon>
        <taxon>Bacteroidales</taxon>
        <taxon>Bacteroidaceae</taxon>
        <taxon>Bacteroides</taxon>
    </lineage>
</organism>
<dbReference type="InterPro" id="IPR036736">
    <property type="entry name" value="ACP-like_sf"/>
</dbReference>
<dbReference type="SUPFAM" id="SSF47336">
    <property type="entry name" value="ACP-like"/>
    <property type="match status" value="1"/>
</dbReference>
<reference evidence="2 3" key="1">
    <citation type="submission" date="2020-04" db="EMBL/GenBank/DDBJ databases">
        <authorList>
            <person name="Hitch T.C.A."/>
            <person name="Wylensek D."/>
            <person name="Clavel T."/>
        </authorList>
    </citation>
    <scope>NUCLEOTIDE SEQUENCE [LARGE SCALE GENOMIC DNA]</scope>
    <source>
        <strain evidence="2 3">WCA3-601-WT-5E</strain>
    </source>
</reference>
<dbReference type="AlphaFoldDB" id="A0A7X9SDS8"/>
<gene>
    <name evidence="2" type="ORF">HF841_14465</name>
</gene>
<evidence type="ECO:0000313" key="3">
    <source>
        <dbReference type="Proteomes" id="UP000520291"/>
    </source>
</evidence>
<dbReference type="Proteomes" id="UP000520291">
    <property type="component" value="Unassembled WGS sequence"/>
</dbReference>
<evidence type="ECO:0000313" key="2">
    <source>
        <dbReference type="EMBL" id="NME87208.1"/>
    </source>
</evidence>
<sequence>MEINEFVKKIADQFDNTDMSVFTPKTVFRELEGYSSLVALSIIAMVDEEYGVLIGANEMKTSITIEDIYNIVKAKVE</sequence>
<proteinExistence type="predicted"/>
<feature type="domain" description="Carrier" evidence="1">
    <location>
        <begin position="1"/>
        <end position="76"/>
    </location>
</feature>
<dbReference type="PROSITE" id="PS50075">
    <property type="entry name" value="CARRIER"/>
    <property type="match status" value="1"/>
</dbReference>
<evidence type="ECO:0000259" key="1">
    <source>
        <dbReference type="PROSITE" id="PS50075"/>
    </source>
</evidence>
<protein>
    <submittedName>
        <fullName evidence="2">Acyl carrier protein</fullName>
    </submittedName>
</protein>
<comment type="caution">
    <text evidence="2">The sequence shown here is derived from an EMBL/GenBank/DDBJ whole genome shotgun (WGS) entry which is preliminary data.</text>
</comment>
<dbReference type="InterPro" id="IPR009081">
    <property type="entry name" value="PP-bd_ACP"/>
</dbReference>
<name>A0A7X9SDS8_9BACE</name>
<dbReference type="Gene3D" id="1.10.1200.10">
    <property type="entry name" value="ACP-like"/>
    <property type="match status" value="1"/>
</dbReference>
<dbReference type="RefSeq" id="WP_168947973.1">
    <property type="nucleotide sequence ID" value="NZ_JABAGL010000020.1"/>
</dbReference>
<accession>A0A7X9SDS8</accession>
<dbReference type="EMBL" id="JABAGL010000020">
    <property type="protein sequence ID" value="NME87208.1"/>
    <property type="molecule type" value="Genomic_DNA"/>
</dbReference>